<dbReference type="PANTHER" id="PTHR24095">
    <property type="entry name" value="ACETYL-COENZYME A SYNTHETASE"/>
    <property type="match status" value="1"/>
</dbReference>
<keyword evidence="4" id="KW-0547">Nucleotide-binding</keyword>
<dbReference type="SUPFAM" id="SSF56801">
    <property type="entry name" value="Acetyl-CoA synthetase-like"/>
    <property type="match status" value="1"/>
</dbReference>
<dbReference type="InterPro" id="IPR042099">
    <property type="entry name" value="ANL_N_sf"/>
</dbReference>
<feature type="domain" description="Acetyl-coenzyme A synthetase N-terminal" evidence="9">
    <location>
        <begin position="35"/>
        <end position="78"/>
    </location>
</feature>
<keyword evidence="3 10" id="KW-0436">Ligase</keyword>
<dbReference type="RefSeq" id="WP_184136789.1">
    <property type="nucleotide sequence ID" value="NZ_JACHFL010000017.1"/>
</dbReference>
<protein>
    <recommendedName>
        <fullName evidence="2">acetate--CoA ligase</fullName>
        <ecNumber evidence="2">6.2.1.1</ecNumber>
    </recommendedName>
</protein>
<accession>A0A7W8NIS9</accession>
<evidence type="ECO:0000256" key="2">
    <source>
        <dbReference type="ARBA" id="ARBA00013275"/>
    </source>
</evidence>
<sequence length="644" mass="69254">MDKLMLEHPLIPPTDALRATAPVNAQEAQRLLALDPAEYWLDLARELTWTTPPATALDGTLGEFQYYPGATGNVSVNCLDRHPPERTALRYEREDGQRETWTYGELTDATARFAAALQDLGVAKGDRVAIYLGNVPEAFIAIHACYRIGAIYSVIFAGFSASAVRDRLEDARPKAVVCTDATLRRGKTIALKATLDEAMVGLDIPHVVVARRVDPAFRLQAGEHDFHELLTATTRRADPVDLEANEPGFIIYTSGTTSKPKGLVHAGLGFLAGAYANVKWSLNLQADDVYWCTADVGWLTFPIFALVGGLAHGATHVIYEGGIDTPSPARPYDVIERYGVNKVFTAPTALRMLRRAGDAPLGGHDLSRLSLISLVGEPLDPETWHWTQGKLGAGRIFLNNTYGQTETGTAWASSMVGLTPTRPGSCGHPLPGYRARVVRDDGQQASPGELGALTLTEPFPCLARTVWGDHERYVQTYLSDFPGAYAASDAALIDADGLLWVTGRLDDVMNVAGHRIGTMEMEAALITHPAVSEAAVVAMPDDLKGSVPVAFVVPRGDAQPGPALEAELADAIVQGVGAIARPARVIVTSTVPRTRSGKIMRRLLRDLLISGEVSGDLTSLENPDAIDLVRARIADGRNGKPQGI</sequence>
<evidence type="ECO:0000259" key="7">
    <source>
        <dbReference type="Pfam" id="PF00501"/>
    </source>
</evidence>
<dbReference type="Gene3D" id="3.40.50.12780">
    <property type="entry name" value="N-terminal domain of ligase-like"/>
    <property type="match status" value="1"/>
</dbReference>
<gene>
    <name evidence="10" type="ORF">HNQ08_004493</name>
</gene>
<dbReference type="Pfam" id="PF13193">
    <property type="entry name" value="AMP-binding_C"/>
    <property type="match status" value="1"/>
</dbReference>
<dbReference type="EMBL" id="JACHFL010000017">
    <property type="protein sequence ID" value="MBB5365372.1"/>
    <property type="molecule type" value="Genomic_DNA"/>
</dbReference>
<dbReference type="AlphaFoldDB" id="A0A7W8NIS9"/>
<dbReference type="Pfam" id="PF00501">
    <property type="entry name" value="AMP-binding"/>
    <property type="match status" value="1"/>
</dbReference>
<dbReference type="GO" id="GO:0003987">
    <property type="term" value="F:acetate-CoA ligase activity"/>
    <property type="evidence" value="ECO:0007669"/>
    <property type="project" value="UniProtKB-EC"/>
</dbReference>
<feature type="domain" description="AMP-dependent synthetase/ligase" evidence="7">
    <location>
        <begin position="81"/>
        <end position="458"/>
    </location>
</feature>
<evidence type="ECO:0000313" key="11">
    <source>
        <dbReference type="Proteomes" id="UP000552709"/>
    </source>
</evidence>
<dbReference type="GO" id="GO:0005524">
    <property type="term" value="F:ATP binding"/>
    <property type="evidence" value="ECO:0007669"/>
    <property type="project" value="UniProtKB-KW"/>
</dbReference>
<dbReference type="EC" id="6.2.1.1" evidence="2"/>
<dbReference type="InterPro" id="IPR020845">
    <property type="entry name" value="AMP-binding_CS"/>
</dbReference>
<keyword evidence="6" id="KW-0007">Acetylation</keyword>
<dbReference type="Gene3D" id="3.30.300.30">
    <property type="match status" value="1"/>
</dbReference>
<evidence type="ECO:0000256" key="6">
    <source>
        <dbReference type="ARBA" id="ARBA00022990"/>
    </source>
</evidence>
<dbReference type="PROSITE" id="PS00455">
    <property type="entry name" value="AMP_BINDING"/>
    <property type="match status" value="1"/>
</dbReference>
<proteinExistence type="inferred from homology"/>
<evidence type="ECO:0000256" key="4">
    <source>
        <dbReference type="ARBA" id="ARBA00022741"/>
    </source>
</evidence>
<comment type="caution">
    <text evidence="10">The sequence shown here is derived from an EMBL/GenBank/DDBJ whole genome shotgun (WGS) entry which is preliminary data.</text>
</comment>
<evidence type="ECO:0000256" key="5">
    <source>
        <dbReference type="ARBA" id="ARBA00022840"/>
    </source>
</evidence>
<dbReference type="InterPro" id="IPR025110">
    <property type="entry name" value="AMP-bd_C"/>
</dbReference>
<evidence type="ECO:0000256" key="3">
    <source>
        <dbReference type="ARBA" id="ARBA00022598"/>
    </source>
</evidence>
<evidence type="ECO:0000256" key="1">
    <source>
        <dbReference type="ARBA" id="ARBA00006432"/>
    </source>
</evidence>
<dbReference type="GO" id="GO:0006085">
    <property type="term" value="P:acetyl-CoA biosynthetic process"/>
    <property type="evidence" value="ECO:0007669"/>
    <property type="project" value="TreeGrafter"/>
</dbReference>
<dbReference type="InterPro" id="IPR000873">
    <property type="entry name" value="AMP-dep_synth/lig_dom"/>
</dbReference>
<reference evidence="10 11" key="1">
    <citation type="submission" date="2020-08" db="EMBL/GenBank/DDBJ databases">
        <title>Genomic Encyclopedia of Type Strains, Phase IV (KMG-IV): sequencing the most valuable type-strain genomes for metagenomic binning, comparative biology and taxonomic classification.</title>
        <authorList>
            <person name="Goeker M."/>
        </authorList>
    </citation>
    <scope>NUCLEOTIDE SEQUENCE [LARGE SCALE GENOMIC DNA]</scope>
    <source>
        <strain evidence="10 11">DSM 27939</strain>
    </source>
</reference>
<keyword evidence="5" id="KW-0067">ATP-binding</keyword>
<feature type="domain" description="AMP-binding enzyme C-terminal" evidence="8">
    <location>
        <begin position="520"/>
        <end position="598"/>
    </location>
</feature>
<evidence type="ECO:0000313" key="10">
    <source>
        <dbReference type="EMBL" id="MBB5365372.1"/>
    </source>
</evidence>
<name>A0A7W8NIS9_9DEIO</name>
<dbReference type="PANTHER" id="PTHR24095:SF14">
    <property type="entry name" value="ACETYL-COENZYME A SYNTHETASE 1"/>
    <property type="match status" value="1"/>
</dbReference>
<dbReference type="GO" id="GO:0005829">
    <property type="term" value="C:cytosol"/>
    <property type="evidence" value="ECO:0007669"/>
    <property type="project" value="TreeGrafter"/>
</dbReference>
<dbReference type="NCBIfam" id="NF001208">
    <property type="entry name" value="PRK00174.1"/>
    <property type="match status" value="1"/>
</dbReference>
<organism evidence="10 11">
    <name type="scientific">Deinococcus humi</name>
    <dbReference type="NCBI Taxonomy" id="662880"/>
    <lineage>
        <taxon>Bacteria</taxon>
        <taxon>Thermotogati</taxon>
        <taxon>Deinococcota</taxon>
        <taxon>Deinococci</taxon>
        <taxon>Deinococcales</taxon>
        <taxon>Deinococcaceae</taxon>
        <taxon>Deinococcus</taxon>
    </lineage>
</organism>
<evidence type="ECO:0000259" key="9">
    <source>
        <dbReference type="Pfam" id="PF16177"/>
    </source>
</evidence>
<dbReference type="Proteomes" id="UP000552709">
    <property type="component" value="Unassembled WGS sequence"/>
</dbReference>
<keyword evidence="11" id="KW-1185">Reference proteome</keyword>
<evidence type="ECO:0000259" key="8">
    <source>
        <dbReference type="Pfam" id="PF13193"/>
    </source>
</evidence>
<dbReference type="Pfam" id="PF16177">
    <property type="entry name" value="ACAS_N"/>
    <property type="match status" value="1"/>
</dbReference>
<comment type="similarity">
    <text evidence="1">Belongs to the ATP-dependent AMP-binding enzyme family.</text>
</comment>
<dbReference type="InterPro" id="IPR032387">
    <property type="entry name" value="ACAS_N"/>
</dbReference>
<dbReference type="InterPro" id="IPR045851">
    <property type="entry name" value="AMP-bd_C_sf"/>
</dbReference>